<reference evidence="3 4" key="1">
    <citation type="submission" date="2018-11" db="EMBL/GenBank/DDBJ databases">
        <authorList>
            <person name="Lopez-Roques C."/>
            <person name="Donnadieu C."/>
            <person name="Bouchez O."/>
            <person name="Klopp C."/>
            <person name="Cabau C."/>
            <person name="Zahm M."/>
        </authorList>
    </citation>
    <scope>NUCLEOTIDE SEQUENCE [LARGE SCALE GENOMIC DNA]</scope>
    <source>
        <strain evidence="3">RS831</strain>
        <tissue evidence="3">Whole body</tissue>
    </source>
</reference>
<evidence type="ECO:0000256" key="2">
    <source>
        <dbReference type="SAM" id="Phobius"/>
    </source>
</evidence>
<gene>
    <name evidence="3" type="ORF">OJAV_G00034680</name>
</gene>
<keyword evidence="2" id="KW-0472">Membrane</keyword>
<dbReference type="EMBL" id="CM012440">
    <property type="protein sequence ID" value="RVE73778.1"/>
    <property type="molecule type" value="Genomic_DNA"/>
</dbReference>
<feature type="region of interest" description="Disordered" evidence="1">
    <location>
        <begin position="150"/>
        <end position="174"/>
    </location>
</feature>
<feature type="transmembrane region" description="Helical" evidence="2">
    <location>
        <begin position="116"/>
        <end position="139"/>
    </location>
</feature>
<dbReference type="AlphaFoldDB" id="A0A437DFJ9"/>
<dbReference type="Proteomes" id="UP000283210">
    <property type="component" value="Chromosome 4"/>
</dbReference>
<keyword evidence="4" id="KW-1185">Reference proteome</keyword>
<evidence type="ECO:0000313" key="4">
    <source>
        <dbReference type="Proteomes" id="UP000283210"/>
    </source>
</evidence>
<sequence>MPDNATCYTSSDPAALNASQLYNNLLDVGQLWNREDEQKPLPSCSDIWNPLTNHTCAVCRDEQVFAVCQNLSESVDLRMEGSSGHIKIFRCACDQLASKAEIPTTAPTPDGTQVHWSIPTAVFIIISLAAIFISIYHFWKRPSEDKKDQEAGVQATFLKGGEPTDGTKIKEIQN</sequence>
<keyword evidence="2" id="KW-0812">Transmembrane</keyword>
<name>A0A437DFJ9_ORYJA</name>
<accession>A0A437DFJ9</accession>
<reference evidence="3 4" key="2">
    <citation type="submission" date="2019-01" db="EMBL/GenBank/DDBJ databases">
        <title>A chromosome length genome reference of the Java medaka (oryzias javanicus).</title>
        <authorList>
            <person name="Herpin A."/>
            <person name="Takehana Y."/>
            <person name="Naruse K."/>
            <person name="Ansai S."/>
            <person name="Kawaguchi M."/>
        </authorList>
    </citation>
    <scope>NUCLEOTIDE SEQUENCE [LARGE SCALE GENOMIC DNA]</scope>
    <source>
        <strain evidence="3">RS831</strain>
        <tissue evidence="3">Whole body</tissue>
    </source>
</reference>
<organism evidence="3 4">
    <name type="scientific">Oryzias javanicus</name>
    <name type="common">Javanese ricefish</name>
    <name type="synonym">Aplocheilus javanicus</name>
    <dbReference type="NCBI Taxonomy" id="123683"/>
    <lineage>
        <taxon>Eukaryota</taxon>
        <taxon>Metazoa</taxon>
        <taxon>Chordata</taxon>
        <taxon>Craniata</taxon>
        <taxon>Vertebrata</taxon>
        <taxon>Euteleostomi</taxon>
        <taxon>Actinopterygii</taxon>
        <taxon>Neopterygii</taxon>
        <taxon>Teleostei</taxon>
        <taxon>Neoteleostei</taxon>
        <taxon>Acanthomorphata</taxon>
        <taxon>Ovalentaria</taxon>
        <taxon>Atherinomorphae</taxon>
        <taxon>Beloniformes</taxon>
        <taxon>Adrianichthyidae</taxon>
        <taxon>Oryziinae</taxon>
        <taxon>Oryzias</taxon>
    </lineage>
</organism>
<evidence type="ECO:0000256" key="1">
    <source>
        <dbReference type="SAM" id="MobiDB-lite"/>
    </source>
</evidence>
<proteinExistence type="predicted"/>
<feature type="compositionally biased region" description="Basic and acidic residues" evidence="1">
    <location>
        <begin position="165"/>
        <end position="174"/>
    </location>
</feature>
<evidence type="ECO:0000313" key="3">
    <source>
        <dbReference type="EMBL" id="RVE73778.1"/>
    </source>
</evidence>
<protein>
    <submittedName>
        <fullName evidence="3">Uncharacterized protein</fullName>
    </submittedName>
</protein>
<keyword evidence="2" id="KW-1133">Transmembrane helix</keyword>